<gene>
    <name evidence="1" type="ORF">E2C01_066289</name>
</gene>
<accession>A0A5B7HRX8</accession>
<organism evidence="1 2">
    <name type="scientific">Portunus trituberculatus</name>
    <name type="common">Swimming crab</name>
    <name type="synonym">Neptunus trituberculatus</name>
    <dbReference type="NCBI Taxonomy" id="210409"/>
    <lineage>
        <taxon>Eukaryota</taxon>
        <taxon>Metazoa</taxon>
        <taxon>Ecdysozoa</taxon>
        <taxon>Arthropoda</taxon>
        <taxon>Crustacea</taxon>
        <taxon>Multicrustacea</taxon>
        <taxon>Malacostraca</taxon>
        <taxon>Eumalacostraca</taxon>
        <taxon>Eucarida</taxon>
        <taxon>Decapoda</taxon>
        <taxon>Pleocyemata</taxon>
        <taxon>Brachyura</taxon>
        <taxon>Eubrachyura</taxon>
        <taxon>Portunoidea</taxon>
        <taxon>Portunidae</taxon>
        <taxon>Portuninae</taxon>
        <taxon>Portunus</taxon>
    </lineage>
</organism>
<evidence type="ECO:0000313" key="2">
    <source>
        <dbReference type="Proteomes" id="UP000324222"/>
    </source>
</evidence>
<dbReference type="EMBL" id="VSRR010033937">
    <property type="protein sequence ID" value="MPC71997.1"/>
    <property type="molecule type" value="Genomic_DNA"/>
</dbReference>
<dbReference type="AlphaFoldDB" id="A0A5B7HRX8"/>
<evidence type="ECO:0000313" key="1">
    <source>
        <dbReference type="EMBL" id="MPC71997.1"/>
    </source>
</evidence>
<dbReference type="Proteomes" id="UP000324222">
    <property type="component" value="Unassembled WGS sequence"/>
</dbReference>
<proteinExistence type="predicted"/>
<name>A0A5B7HRX8_PORTR</name>
<reference evidence="1 2" key="1">
    <citation type="submission" date="2019-05" db="EMBL/GenBank/DDBJ databases">
        <title>Another draft genome of Portunus trituberculatus and its Hox gene families provides insights of decapod evolution.</title>
        <authorList>
            <person name="Jeong J.-H."/>
            <person name="Song I."/>
            <person name="Kim S."/>
            <person name="Choi T."/>
            <person name="Kim D."/>
            <person name="Ryu S."/>
            <person name="Kim W."/>
        </authorList>
    </citation>
    <scope>NUCLEOTIDE SEQUENCE [LARGE SCALE GENOMIC DNA]</scope>
    <source>
        <tissue evidence="1">Muscle</tissue>
    </source>
</reference>
<sequence>MMNNNTQRGLNVLVEAGNRAITAPPTDGYSYLKNIVVFQSVNYMKFFVIYKKNRMLGRSYLEVLLYKE</sequence>
<comment type="caution">
    <text evidence="1">The sequence shown here is derived from an EMBL/GenBank/DDBJ whole genome shotgun (WGS) entry which is preliminary data.</text>
</comment>
<protein>
    <submittedName>
        <fullName evidence="1">Uncharacterized protein</fullName>
    </submittedName>
</protein>
<keyword evidence="2" id="KW-1185">Reference proteome</keyword>